<dbReference type="EMBL" id="JAERRF010000036">
    <property type="protein sequence ID" value="MBL1102009.1"/>
    <property type="molecule type" value="Genomic_DNA"/>
</dbReference>
<reference evidence="1 2" key="1">
    <citation type="submission" date="2021-01" db="EMBL/GenBank/DDBJ databases">
        <title>WGS of actinomycetes isolated from Thailand.</title>
        <authorList>
            <person name="Thawai C."/>
        </authorList>
    </citation>
    <scope>NUCLEOTIDE SEQUENCE [LARGE SCALE GENOMIC DNA]</scope>
    <source>
        <strain evidence="1 2">CA1R205</strain>
    </source>
</reference>
<accession>A0ABS1NPQ9</accession>
<proteinExistence type="predicted"/>
<sequence length="64" mass="6587">MADELGTTTFLTVPHGDAALTVTTVEPRTHAGPVAYRPGARLPLTLGAPGLAIRRHCHPGSTSA</sequence>
<dbReference type="RefSeq" id="WP_201882089.1">
    <property type="nucleotide sequence ID" value="NZ_JAERRF010000036.1"/>
</dbReference>
<dbReference type="InterPro" id="IPR029016">
    <property type="entry name" value="GAF-like_dom_sf"/>
</dbReference>
<evidence type="ECO:0000313" key="1">
    <source>
        <dbReference type="EMBL" id="MBL1102009.1"/>
    </source>
</evidence>
<name>A0ABS1NPQ9_9ACTN</name>
<dbReference type="Gene3D" id="3.30.450.40">
    <property type="match status" value="1"/>
</dbReference>
<dbReference type="SUPFAM" id="SSF55781">
    <property type="entry name" value="GAF domain-like"/>
    <property type="match status" value="1"/>
</dbReference>
<gene>
    <name evidence="1" type="ORF">JK363_36340</name>
</gene>
<keyword evidence="2" id="KW-1185">Reference proteome</keyword>
<organism evidence="1 2">
    <name type="scientific">Streptomyces coffeae</name>
    <dbReference type="NCBI Taxonomy" id="621382"/>
    <lineage>
        <taxon>Bacteria</taxon>
        <taxon>Bacillati</taxon>
        <taxon>Actinomycetota</taxon>
        <taxon>Actinomycetes</taxon>
        <taxon>Kitasatosporales</taxon>
        <taxon>Streptomycetaceae</taxon>
        <taxon>Streptomyces</taxon>
    </lineage>
</organism>
<dbReference type="Proteomes" id="UP000634229">
    <property type="component" value="Unassembled WGS sequence"/>
</dbReference>
<evidence type="ECO:0000313" key="2">
    <source>
        <dbReference type="Proteomes" id="UP000634229"/>
    </source>
</evidence>
<protein>
    <submittedName>
        <fullName evidence="1">Uncharacterized protein</fullName>
    </submittedName>
</protein>
<comment type="caution">
    <text evidence="1">The sequence shown here is derived from an EMBL/GenBank/DDBJ whole genome shotgun (WGS) entry which is preliminary data.</text>
</comment>